<keyword evidence="1" id="KW-0472">Membrane</keyword>
<evidence type="ECO:0000256" key="1">
    <source>
        <dbReference type="SAM" id="Phobius"/>
    </source>
</evidence>
<evidence type="ECO:0000313" key="2">
    <source>
        <dbReference type="EMBL" id="MBP0464901.1"/>
    </source>
</evidence>
<proteinExistence type="predicted"/>
<keyword evidence="1" id="KW-0812">Transmembrane</keyword>
<dbReference type="Proteomes" id="UP000680815">
    <property type="component" value="Unassembled WGS sequence"/>
</dbReference>
<comment type="caution">
    <text evidence="2">The sequence shown here is derived from an EMBL/GenBank/DDBJ whole genome shotgun (WGS) entry which is preliminary data.</text>
</comment>
<dbReference type="RefSeq" id="WP_209352298.1">
    <property type="nucleotide sequence ID" value="NZ_JAGIYZ010000012.1"/>
</dbReference>
<keyword evidence="3" id="KW-1185">Reference proteome</keyword>
<name>A0ABS4AU79_9PROT</name>
<dbReference type="EMBL" id="JAGIYZ010000012">
    <property type="protein sequence ID" value="MBP0464901.1"/>
    <property type="molecule type" value="Genomic_DNA"/>
</dbReference>
<reference evidence="2 3" key="1">
    <citation type="submission" date="2021-03" db="EMBL/GenBank/DDBJ databases">
        <authorList>
            <person name="So Y."/>
        </authorList>
    </citation>
    <scope>NUCLEOTIDE SEQUENCE [LARGE SCALE GENOMIC DNA]</scope>
    <source>
        <strain evidence="2 3">PWR1</strain>
    </source>
</reference>
<organism evidence="2 3">
    <name type="scientific">Roseomonas nitratireducens</name>
    <dbReference type="NCBI Taxonomy" id="2820810"/>
    <lineage>
        <taxon>Bacteria</taxon>
        <taxon>Pseudomonadati</taxon>
        <taxon>Pseudomonadota</taxon>
        <taxon>Alphaproteobacteria</taxon>
        <taxon>Acetobacterales</taxon>
        <taxon>Roseomonadaceae</taxon>
        <taxon>Roseomonas</taxon>
    </lineage>
</organism>
<accession>A0ABS4AU79</accession>
<evidence type="ECO:0000313" key="3">
    <source>
        <dbReference type="Proteomes" id="UP000680815"/>
    </source>
</evidence>
<protein>
    <submittedName>
        <fullName evidence="2">Uncharacterized protein</fullName>
    </submittedName>
</protein>
<keyword evidence="1" id="KW-1133">Transmembrane helix</keyword>
<sequence>MNNEADGTDGHGKAPSPYSWEVRRLELRKREPTTWRDVWDALQYIAVSLSPVPHWFLFDSWWAWGLTLPILGVFVLGFMLYKGAQVGPGRGDR</sequence>
<gene>
    <name evidence="2" type="ORF">J5Y09_13345</name>
</gene>
<feature type="transmembrane region" description="Helical" evidence="1">
    <location>
        <begin position="61"/>
        <end position="81"/>
    </location>
</feature>